<sequence>MRLATRAYALELRYGDQWIPGLFRDLPLGEIEFHRGFVELLAVPAGTLREYQDRLFADAPIEHIDIVDLEGSQDLKSLLDSLAEYGHLQKLVSLGLDGQGLDDESVGILNGARFERLRWLSLEDNNIDVEGVLMLLNGRLRNLQFVNLEGNPFDPTTELFYDQGIVIERRENERFADIADIPWLTKTVRGGQYVQPDRFAVSS</sequence>
<organism evidence="1 2">
    <name type="scientific">Mycobacterium colombiense CECT 3035</name>
    <dbReference type="NCBI Taxonomy" id="1041522"/>
    <lineage>
        <taxon>Bacteria</taxon>
        <taxon>Bacillati</taxon>
        <taxon>Actinomycetota</taxon>
        <taxon>Actinomycetes</taxon>
        <taxon>Mycobacteriales</taxon>
        <taxon>Mycobacteriaceae</taxon>
        <taxon>Mycobacterium</taxon>
        <taxon>Mycobacterium avium complex (MAC)</taxon>
    </lineage>
</organism>
<dbReference type="EMBL" id="AFVW02000004">
    <property type="protein sequence ID" value="EJO88064.1"/>
    <property type="molecule type" value="Genomic_DNA"/>
</dbReference>
<dbReference type="STRING" id="1041522.GCA_002105755_05293"/>
<reference evidence="1 2" key="1">
    <citation type="journal article" date="2011" name="J. Bacteriol.">
        <title>Genome sequence of the Mycobacterium colombiense type strain, CECT 3035.</title>
        <authorList>
            <person name="Gonzalez-Perez M."/>
            <person name="Murcia M.I."/>
            <person name="Landsman D."/>
            <person name="Jordan I.K."/>
            <person name="Marino-Ramirez L."/>
        </authorList>
    </citation>
    <scope>NUCLEOTIDE SEQUENCE [LARGE SCALE GENOMIC DNA]</scope>
    <source>
        <strain evidence="1 2">CECT 3035</strain>
    </source>
</reference>
<evidence type="ECO:0000313" key="1">
    <source>
        <dbReference type="EMBL" id="EJO88064.1"/>
    </source>
</evidence>
<dbReference type="InterPro" id="IPR032675">
    <property type="entry name" value="LRR_dom_sf"/>
</dbReference>
<protein>
    <recommendedName>
        <fullName evidence="3">CalU1</fullName>
    </recommendedName>
</protein>
<proteinExistence type="predicted"/>
<evidence type="ECO:0000313" key="2">
    <source>
        <dbReference type="Proteomes" id="UP000006455"/>
    </source>
</evidence>
<name>J5EC61_9MYCO</name>
<gene>
    <name evidence="1" type="ORF">MCOL_V214079</name>
</gene>
<comment type="caution">
    <text evidence="1">The sequence shown here is derived from an EMBL/GenBank/DDBJ whole genome shotgun (WGS) entry which is preliminary data.</text>
</comment>
<evidence type="ECO:0008006" key="3">
    <source>
        <dbReference type="Google" id="ProtNLM"/>
    </source>
</evidence>
<accession>J5EC61</accession>
<dbReference type="eggNOG" id="COG4886">
    <property type="taxonomic scope" value="Bacteria"/>
</dbReference>
<dbReference type="SUPFAM" id="SSF52047">
    <property type="entry name" value="RNI-like"/>
    <property type="match status" value="1"/>
</dbReference>
<dbReference type="Gene3D" id="3.80.10.10">
    <property type="entry name" value="Ribonuclease Inhibitor"/>
    <property type="match status" value="1"/>
</dbReference>
<dbReference type="Proteomes" id="UP000006455">
    <property type="component" value="Unassembled WGS sequence"/>
</dbReference>
<dbReference type="AlphaFoldDB" id="J5EC61"/>